<sequence length="120" mass="13374">MGVIVRDYEGRFILAAAKRVKGSFDPACGEAMVVELGLFLAKQHELGDVVVETDCSTVVKCVREPLQDQTELGVICRNINRELGLVGDGSIQHVSRDANEATDIMVHVETWWDEMEVWLD</sequence>
<dbReference type="InterPro" id="IPR002156">
    <property type="entry name" value="RNaseH_domain"/>
</dbReference>
<reference evidence="2 3" key="1">
    <citation type="submission" date="2024-04" db="EMBL/GenBank/DDBJ databases">
        <authorList>
            <person name="Fracassetti M."/>
        </authorList>
    </citation>
    <scope>NUCLEOTIDE SEQUENCE [LARGE SCALE GENOMIC DNA]</scope>
</reference>
<name>A0AAV2ECA6_9ROSI</name>
<feature type="domain" description="RNase H type-1" evidence="1">
    <location>
        <begin position="2"/>
        <end position="105"/>
    </location>
</feature>
<evidence type="ECO:0000313" key="3">
    <source>
        <dbReference type="Proteomes" id="UP001497516"/>
    </source>
</evidence>
<dbReference type="PANTHER" id="PTHR47074:SF48">
    <property type="entry name" value="POLYNUCLEOTIDYL TRANSFERASE, RIBONUCLEASE H-LIKE SUPERFAMILY PROTEIN"/>
    <property type="match status" value="1"/>
</dbReference>
<protein>
    <recommendedName>
        <fullName evidence="1">RNase H type-1 domain-containing protein</fullName>
    </recommendedName>
</protein>
<organism evidence="2 3">
    <name type="scientific">Linum trigynum</name>
    <dbReference type="NCBI Taxonomy" id="586398"/>
    <lineage>
        <taxon>Eukaryota</taxon>
        <taxon>Viridiplantae</taxon>
        <taxon>Streptophyta</taxon>
        <taxon>Embryophyta</taxon>
        <taxon>Tracheophyta</taxon>
        <taxon>Spermatophyta</taxon>
        <taxon>Magnoliopsida</taxon>
        <taxon>eudicotyledons</taxon>
        <taxon>Gunneridae</taxon>
        <taxon>Pentapetalae</taxon>
        <taxon>rosids</taxon>
        <taxon>fabids</taxon>
        <taxon>Malpighiales</taxon>
        <taxon>Linaceae</taxon>
        <taxon>Linum</taxon>
    </lineage>
</organism>
<gene>
    <name evidence="2" type="ORF">LTRI10_LOCUS24878</name>
</gene>
<evidence type="ECO:0000259" key="1">
    <source>
        <dbReference type="Pfam" id="PF13456"/>
    </source>
</evidence>
<dbReference type="EMBL" id="OZ034817">
    <property type="protein sequence ID" value="CAL1383616.1"/>
    <property type="molecule type" value="Genomic_DNA"/>
</dbReference>
<dbReference type="GO" id="GO:0003676">
    <property type="term" value="F:nucleic acid binding"/>
    <property type="evidence" value="ECO:0007669"/>
    <property type="project" value="InterPro"/>
</dbReference>
<accession>A0AAV2ECA6</accession>
<dbReference type="InterPro" id="IPR044730">
    <property type="entry name" value="RNase_H-like_dom_plant"/>
</dbReference>
<dbReference type="Gene3D" id="3.30.420.10">
    <property type="entry name" value="Ribonuclease H-like superfamily/Ribonuclease H"/>
    <property type="match status" value="1"/>
</dbReference>
<keyword evidence="3" id="KW-1185">Reference proteome</keyword>
<evidence type="ECO:0000313" key="2">
    <source>
        <dbReference type="EMBL" id="CAL1383616.1"/>
    </source>
</evidence>
<proteinExistence type="predicted"/>
<dbReference type="PANTHER" id="PTHR47074">
    <property type="entry name" value="BNAC02G40300D PROTEIN"/>
    <property type="match status" value="1"/>
</dbReference>
<dbReference type="GO" id="GO:0004523">
    <property type="term" value="F:RNA-DNA hybrid ribonuclease activity"/>
    <property type="evidence" value="ECO:0007669"/>
    <property type="project" value="InterPro"/>
</dbReference>
<dbReference type="CDD" id="cd06222">
    <property type="entry name" value="RNase_H_like"/>
    <property type="match status" value="1"/>
</dbReference>
<dbReference type="Pfam" id="PF13456">
    <property type="entry name" value="RVT_3"/>
    <property type="match status" value="1"/>
</dbReference>
<dbReference type="InterPro" id="IPR052929">
    <property type="entry name" value="RNase_H-like_EbsB-rel"/>
</dbReference>
<dbReference type="AlphaFoldDB" id="A0AAV2ECA6"/>
<dbReference type="Proteomes" id="UP001497516">
    <property type="component" value="Chromosome 4"/>
</dbReference>
<dbReference type="InterPro" id="IPR036397">
    <property type="entry name" value="RNaseH_sf"/>
</dbReference>